<dbReference type="EMBL" id="JACRST010000001">
    <property type="protein sequence ID" value="MBC8545372.1"/>
    <property type="molecule type" value="Genomic_DNA"/>
</dbReference>
<dbReference type="InterPro" id="IPR036286">
    <property type="entry name" value="LexA/Signal_pep-like_sf"/>
</dbReference>
<evidence type="ECO:0000313" key="1">
    <source>
        <dbReference type="EMBL" id="MBC8545372.1"/>
    </source>
</evidence>
<protein>
    <submittedName>
        <fullName evidence="1">Phage repressor protein</fullName>
    </submittedName>
</protein>
<comment type="caution">
    <text evidence="1">The sequence shown here is derived from an EMBL/GenBank/DDBJ whole genome shotgun (WGS) entry which is preliminary data.</text>
</comment>
<proteinExistence type="predicted"/>
<keyword evidence="2" id="KW-1185">Reference proteome</keyword>
<sequence>MGFDKENIYTAQKLQSGLVCLVQGFGQSMTPILKSGQVCEVTPVNDATVLKKNDIVFVKVSGHFYLHKISAIKNNQYQISNNHGHVNGWTNRRNIFGKVTKIL</sequence>
<dbReference type="AlphaFoldDB" id="A0A926HYZ5"/>
<gene>
    <name evidence="1" type="ORF">H8711_00280</name>
</gene>
<reference evidence="1" key="1">
    <citation type="submission" date="2020-08" db="EMBL/GenBank/DDBJ databases">
        <title>Genome public.</title>
        <authorList>
            <person name="Liu C."/>
            <person name="Sun Q."/>
        </authorList>
    </citation>
    <scope>NUCLEOTIDE SEQUENCE</scope>
    <source>
        <strain evidence="1">NSJ-31</strain>
    </source>
</reference>
<organism evidence="1 2">
    <name type="scientific">Ligaoa zhengdingensis</name>
    <dbReference type="NCBI Taxonomy" id="2763658"/>
    <lineage>
        <taxon>Bacteria</taxon>
        <taxon>Bacillati</taxon>
        <taxon>Bacillota</taxon>
        <taxon>Clostridia</taxon>
        <taxon>Eubacteriales</taxon>
        <taxon>Oscillospiraceae</taxon>
        <taxon>Ligaoa</taxon>
    </lineage>
</organism>
<dbReference type="RefSeq" id="WP_249281526.1">
    <property type="nucleotide sequence ID" value="NZ_JACRST010000001.1"/>
</dbReference>
<dbReference type="Proteomes" id="UP000653127">
    <property type="component" value="Unassembled WGS sequence"/>
</dbReference>
<accession>A0A926HYZ5</accession>
<dbReference type="SUPFAM" id="SSF51306">
    <property type="entry name" value="LexA/Signal peptidase"/>
    <property type="match status" value="1"/>
</dbReference>
<name>A0A926HYZ5_9FIRM</name>
<evidence type="ECO:0000313" key="2">
    <source>
        <dbReference type="Proteomes" id="UP000653127"/>
    </source>
</evidence>